<reference evidence="2 3" key="1">
    <citation type="journal article" date="2019" name="Int. J. Syst. Evol. Microbiol.">
        <title>The Global Catalogue of Microorganisms (GCM) 10K type strain sequencing project: providing services to taxonomists for standard genome sequencing and annotation.</title>
        <authorList>
            <consortium name="The Broad Institute Genomics Platform"/>
            <consortium name="The Broad Institute Genome Sequencing Center for Infectious Disease"/>
            <person name="Wu L."/>
            <person name="Ma J."/>
        </authorList>
    </citation>
    <scope>NUCLEOTIDE SEQUENCE [LARGE SCALE GENOMIC DNA]</scope>
    <source>
        <strain evidence="2 3">JCM 15896</strain>
    </source>
</reference>
<dbReference type="RefSeq" id="WP_343858131.1">
    <property type="nucleotide sequence ID" value="NZ_BAAAFD010000003.1"/>
</dbReference>
<comment type="caution">
    <text evidence="2">The sequence shown here is derived from an EMBL/GenBank/DDBJ whole genome shotgun (WGS) entry which is preliminary data.</text>
</comment>
<dbReference type="Pfam" id="PF14559">
    <property type="entry name" value="TPR_19"/>
    <property type="match status" value="1"/>
</dbReference>
<proteinExistence type="predicted"/>
<feature type="transmembrane region" description="Helical" evidence="1">
    <location>
        <begin position="12"/>
        <end position="29"/>
    </location>
</feature>
<gene>
    <name evidence="2" type="ORF">GCM10009114_14330</name>
</gene>
<sequence>MTLAKFSLLIRYITLFMFSSLFVGCASLFDPPDLNSQKAPRKTIGEMYFEPVSLDHAPLPDQGLQNLRDAYTGLLEVISDPETIKIVQYRLADLEILLAEQQQETGNAPLDRDYFDLAIAQYQQILSQHPQQSDNVEVLYQLAKAYDLQGQSEQSLTVINQLLQTYPDSLYVAELQFRRGEILFNRKDYLAAIDAYAKVLEQGQSSNYYMSAAYMSGWAFFKTEDYANALLAFTKLLDHKLPNDVINSQMLRQLRSEQQLEMLPVGEKRIVNDSIRIMAMLFSYRGAEHSLKAFYQQYGERHYENLVYDRLGQQFLNEDRYRDSALVYRAFTEVHPEHNQAPFFAVKQIDAYIIGKFPTLVLPAKQDFVDRYGINGPFWSDWGQLLQNDVKPFLKDYIQELAQYEHSKAQLLLAAADQPSDEQQDDVEVNRQKSTHAYLQAANWYREFIQTFPHDDLTPEITFNMAESLFDAGEFEAAIDAYEAYAYQYLNEPRGAEAGYAAILAFRELRKTLSDPQLQQQWQDEQLASQQQFVNRFANDPRAVDVLYDSMQQQFDLQRYLAAIENAENLLVWQPRIDTTRRLAAQLVIAHSEFALQQYQRAELSYESILASLTPDDARYNDMVERLAASIYKQAEANLAKQYVALAIEDFLRVIEKTPQSSARINAQYDAATYLLEMQDWPKAIELLEDFRVRFASEPLAANIQDKLIFAYQKNQDWLPAANELKQLWQANPETDEGREALYIAAGYYLKADERDLALDSYRTYAHAYPLPFAEVTEARFQMSEFYVQSNEDAKRRFWLKKLILGDAQAGNNRTDRSRYLAAMSSMVFANDKVEAFKKVKLTLPLNKSLKRKRSALDQALDGLNGTLEYKIAEFSTAANFKIAEIYAQLARDLIDSERPNGLSALELEQYDILLEEQAYPFEEQAIDIHEANIQRSWQGIYDRWVKESFAALSKLLPGRYNKVEKMPETNNEIY</sequence>
<evidence type="ECO:0000256" key="1">
    <source>
        <dbReference type="SAM" id="Phobius"/>
    </source>
</evidence>
<dbReference type="PANTHER" id="PTHR37423">
    <property type="entry name" value="SOLUBLE LYTIC MUREIN TRANSGLYCOSYLASE-RELATED"/>
    <property type="match status" value="1"/>
</dbReference>
<evidence type="ECO:0000313" key="2">
    <source>
        <dbReference type="EMBL" id="GAA0855438.1"/>
    </source>
</evidence>
<dbReference type="InterPro" id="IPR011990">
    <property type="entry name" value="TPR-like_helical_dom_sf"/>
</dbReference>
<protein>
    <submittedName>
        <fullName evidence="2">Tetratricopeptide repeat protein</fullName>
    </submittedName>
</protein>
<dbReference type="SUPFAM" id="SSF48452">
    <property type="entry name" value="TPR-like"/>
    <property type="match status" value="2"/>
</dbReference>
<keyword evidence="3" id="KW-1185">Reference proteome</keyword>
<keyword evidence="1" id="KW-0472">Membrane</keyword>
<keyword evidence="1" id="KW-1133">Transmembrane helix</keyword>
<keyword evidence="1" id="KW-0812">Transmembrane</keyword>
<dbReference type="SMART" id="SM00028">
    <property type="entry name" value="TPR"/>
    <property type="match status" value="6"/>
</dbReference>
<dbReference type="Proteomes" id="UP001500359">
    <property type="component" value="Unassembled WGS sequence"/>
</dbReference>
<accession>A0ABN1LFV3</accession>
<dbReference type="Gene3D" id="1.25.40.10">
    <property type="entry name" value="Tetratricopeptide repeat domain"/>
    <property type="match status" value="5"/>
</dbReference>
<dbReference type="InterPro" id="IPR019734">
    <property type="entry name" value="TPR_rpt"/>
</dbReference>
<dbReference type="PANTHER" id="PTHR37423:SF2">
    <property type="entry name" value="MEMBRANE-BOUND LYTIC MUREIN TRANSGLYCOSYLASE C"/>
    <property type="match status" value="1"/>
</dbReference>
<dbReference type="EMBL" id="BAAAFD010000003">
    <property type="protein sequence ID" value="GAA0855438.1"/>
    <property type="molecule type" value="Genomic_DNA"/>
</dbReference>
<evidence type="ECO:0000313" key="3">
    <source>
        <dbReference type="Proteomes" id="UP001500359"/>
    </source>
</evidence>
<dbReference type="PROSITE" id="PS51257">
    <property type="entry name" value="PROKAR_LIPOPROTEIN"/>
    <property type="match status" value="1"/>
</dbReference>
<organism evidence="2 3">
    <name type="scientific">Aliiglaciecola litoralis</name>
    <dbReference type="NCBI Taxonomy" id="582857"/>
    <lineage>
        <taxon>Bacteria</taxon>
        <taxon>Pseudomonadati</taxon>
        <taxon>Pseudomonadota</taxon>
        <taxon>Gammaproteobacteria</taxon>
        <taxon>Alteromonadales</taxon>
        <taxon>Alteromonadaceae</taxon>
        <taxon>Aliiglaciecola</taxon>
    </lineage>
</organism>
<name>A0ABN1LFV3_9ALTE</name>